<dbReference type="EMBL" id="BKAD01000020">
    <property type="protein sequence ID" value="GEP30943.1"/>
    <property type="molecule type" value="Genomic_DNA"/>
</dbReference>
<proteinExistence type="predicted"/>
<keyword evidence="3" id="KW-1185">Reference proteome</keyword>
<dbReference type="AlphaFoldDB" id="A0A512L902"/>
<dbReference type="RefSeq" id="WP_147073458.1">
    <property type="nucleotide sequence ID" value="NZ_AP021884.1"/>
</dbReference>
<dbReference type="SUPFAM" id="SSF75169">
    <property type="entry name" value="DsrEFH-like"/>
    <property type="match status" value="1"/>
</dbReference>
<evidence type="ECO:0000313" key="3">
    <source>
        <dbReference type="Proteomes" id="UP000321337"/>
    </source>
</evidence>
<keyword evidence="1" id="KW-0732">Signal</keyword>
<accession>A0A512L902</accession>
<sequence length="168" mass="19140">MKTKPFFMVLSLFLWVLSASFSVYAAQPPDDKEALMGLTDVKVIFDITTGDAKKLLSRLGLIEETRDGMVKQRVKPHFILAFRGPASLLVQKDQSRVKLEDIEVMEKIQQKLKEMSKDKSYNLEQCAVANRYLKIKNEDTIPELKVIGNSFISMAGYENRGYAYIPID</sequence>
<name>A0A512L902_9PROT</name>
<protein>
    <submittedName>
        <fullName evidence="2">Uncharacterized protein</fullName>
    </submittedName>
</protein>
<dbReference type="Gene3D" id="3.40.1260.10">
    <property type="entry name" value="DsrEFH-like"/>
    <property type="match status" value="1"/>
</dbReference>
<dbReference type="OrthoDB" id="14053at2"/>
<comment type="caution">
    <text evidence="2">The sequence shown here is derived from an EMBL/GenBank/DDBJ whole genome shotgun (WGS) entry which is preliminary data.</text>
</comment>
<dbReference type="Proteomes" id="UP000321337">
    <property type="component" value="Unassembled WGS sequence"/>
</dbReference>
<feature type="chain" id="PRO_5021964798" evidence="1">
    <location>
        <begin position="26"/>
        <end position="168"/>
    </location>
</feature>
<evidence type="ECO:0000313" key="2">
    <source>
        <dbReference type="EMBL" id="GEP30943.1"/>
    </source>
</evidence>
<feature type="signal peptide" evidence="1">
    <location>
        <begin position="1"/>
        <end position="25"/>
    </location>
</feature>
<organism evidence="2 3">
    <name type="scientific">Sulfuriferula plumbiphila</name>
    <dbReference type="NCBI Taxonomy" id="171865"/>
    <lineage>
        <taxon>Bacteria</taxon>
        <taxon>Pseudomonadati</taxon>
        <taxon>Pseudomonadota</taxon>
        <taxon>Betaproteobacteria</taxon>
        <taxon>Nitrosomonadales</taxon>
        <taxon>Sulfuricellaceae</taxon>
        <taxon>Sulfuriferula</taxon>
    </lineage>
</organism>
<dbReference type="InterPro" id="IPR027396">
    <property type="entry name" value="DsrEFH-like"/>
</dbReference>
<evidence type="ECO:0000256" key="1">
    <source>
        <dbReference type="SAM" id="SignalP"/>
    </source>
</evidence>
<gene>
    <name evidence="2" type="ORF">TPL01_20810</name>
</gene>
<reference evidence="2 3" key="1">
    <citation type="submission" date="2019-07" db="EMBL/GenBank/DDBJ databases">
        <title>Whole genome shotgun sequence of Thiobacillus plumbophilus NBRC 107929.</title>
        <authorList>
            <person name="Hosoyama A."/>
            <person name="Uohara A."/>
            <person name="Ohji S."/>
            <person name="Ichikawa N."/>
        </authorList>
    </citation>
    <scope>NUCLEOTIDE SEQUENCE [LARGE SCALE GENOMIC DNA]</scope>
    <source>
        <strain evidence="2 3">NBRC 107929</strain>
    </source>
</reference>